<comment type="caution">
    <text evidence="1">The sequence shown here is derived from an EMBL/GenBank/DDBJ whole genome shotgun (WGS) entry which is preliminary data.</text>
</comment>
<keyword evidence="2" id="KW-1185">Reference proteome</keyword>
<dbReference type="RefSeq" id="WP_320692051.1">
    <property type="nucleotide sequence ID" value="NZ_JAXHDN010000006.1"/>
</dbReference>
<protein>
    <submittedName>
        <fullName evidence="1">DUF4065 domain-containing protein</fullName>
    </submittedName>
</protein>
<evidence type="ECO:0000313" key="1">
    <source>
        <dbReference type="EMBL" id="MDY4365918.1"/>
    </source>
</evidence>
<dbReference type="EMBL" id="JAXHDN010000006">
    <property type="protein sequence ID" value="MDY4365918.1"/>
    <property type="molecule type" value="Genomic_DNA"/>
</dbReference>
<accession>A0ABU5G442</accession>
<gene>
    <name evidence="1" type="ORF">SPC82_08155</name>
</gene>
<reference evidence="1 2" key="1">
    <citation type="submission" date="2023-11" db="EMBL/GenBank/DDBJ databases">
        <title>Streptococcus wuxiensis sp. nov., Streptococcus jiangnanensis sp. nov., Streptococcus fermentans sp. nov., three novel members of the genus Streptococcus isolated from breast milk.</title>
        <authorList>
            <person name="Zhou Y."/>
            <person name="Yang B."/>
        </authorList>
    </citation>
    <scope>NUCLEOTIDE SEQUENCE [LARGE SCALE GENOMIC DNA]</scope>
    <source>
        <strain evidence="1 2">21WXBC0044M1</strain>
    </source>
</reference>
<sequence>MEVAVMSMEKLADHIIAVAQKKEISISNLQLQKVMYFAIRDAKEQGLMSMSELKELYDEPFLVWAYGPVVKSQYERFKCFGSSPIIGIFQTFPKLETINNIIETYLRRSVSSLIRESHEVPFWKDNKDKIIGFRSNLEYGLGDI</sequence>
<dbReference type="Proteomes" id="UP001286049">
    <property type="component" value="Unassembled WGS sequence"/>
</dbReference>
<organism evidence="1 2">
    <name type="scientific">Streptococcus jiangnanensis</name>
    <dbReference type="NCBI Taxonomy" id="3095079"/>
    <lineage>
        <taxon>Bacteria</taxon>
        <taxon>Bacillati</taxon>
        <taxon>Bacillota</taxon>
        <taxon>Bacilli</taxon>
        <taxon>Lactobacillales</taxon>
        <taxon>Streptococcaceae</taxon>
        <taxon>Streptococcus</taxon>
    </lineage>
</organism>
<proteinExistence type="predicted"/>
<evidence type="ECO:0000313" key="2">
    <source>
        <dbReference type="Proteomes" id="UP001286049"/>
    </source>
</evidence>
<name>A0ABU5G442_9STRE</name>